<sequence>MQVRQPHSLIDPSANTTTTTSLALLFPPPFFSSIIFLSSFEGCETDNMAAYAHIQNYGWGTEGGALATDFDSLARADSVQVRDQASLEAVWFPRGWCLLTDISKELFFSDSIEFLIPLYKGKKLKLWSRIHVFWRINIQACGHHSQPPIPTTKTHP</sequence>
<proteinExistence type="predicted"/>
<protein>
    <submittedName>
        <fullName evidence="1">Uncharacterized protein</fullName>
    </submittedName>
</protein>
<accession>A0A2V1D5B0</accession>
<dbReference type="Proteomes" id="UP000244855">
    <property type="component" value="Unassembled WGS sequence"/>
</dbReference>
<dbReference type="AlphaFoldDB" id="A0A2V1D5B0"/>
<organism evidence="1 2">
    <name type="scientific">Periconia macrospinosa</name>
    <dbReference type="NCBI Taxonomy" id="97972"/>
    <lineage>
        <taxon>Eukaryota</taxon>
        <taxon>Fungi</taxon>
        <taxon>Dikarya</taxon>
        <taxon>Ascomycota</taxon>
        <taxon>Pezizomycotina</taxon>
        <taxon>Dothideomycetes</taxon>
        <taxon>Pleosporomycetidae</taxon>
        <taxon>Pleosporales</taxon>
        <taxon>Massarineae</taxon>
        <taxon>Periconiaceae</taxon>
        <taxon>Periconia</taxon>
    </lineage>
</organism>
<name>A0A2V1D5B0_9PLEO</name>
<dbReference type="EMBL" id="KZ805608">
    <property type="protein sequence ID" value="PVH93185.1"/>
    <property type="molecule type" value="Genomic_DNA"/>
</dbReference>
<keyword evidence="2" id="KW-1185">Reference proteome</keyword>
<gene>
    <name evidence="1" type="ORF">DM02DRAFT_244390</name>
</gene>
<reference evidence="1 2" key="1">
    <citation type="journal article" date="2018" name="Sci. Rep.">
        <title>Comparative genomics provides insights into the lifestyle and reveals functional heterogeneity of dark septate endophytic fungi.</title>
        <authorList>
            <person name="Knapp D.G."/>
            <person name="Nemeth J.B."/>
            <person name="Barry K."/>
            <person name="Hainaut M."/>
            <person name="Henrissat B."/>
            <person name="Johnson J."/>
            <person name="Kuo A."/>
            <person name="Lim J.H.P."/>
            <person name="Lipzen A."/>
            <person name="Nolan M."/>
            <person name="Ohm R.A."/>
            <person name="Tamas L."/>
            <person name="Grigoriev I.V."/>
            <person name="Spatafora J.W."/>
            <person name="Nagy L.G."/>
            <person name="Kovacs G.M."/>
        </authorList>
    </citation>
    <scope>NUCLEOTIDE SEQUENCE [LARGE SCALE GENOMIC DNA]</scope>
    <source>
        <strain evidence="1 2">DSE2036</strain>
    </source>
</reference>
<evidence type="ECO:0000313" key="2">
    <source>
        <dbReference type="Proteomes" id="UP000244855"/>
    </source>
</evidence>
<evidence type="ECO:0000313" key="1">
    <source>
        <dbReference type="EMBL" id="PVH93185.1"/>
    </source>
</evidence>